<gene>
    <name evidence="5" type="ORF">CTI12_AA051610</name>
</gene>
<comment type="caution">
    <text evidence="5">The sequence shown here is derived from an EMBL/GenBank/DDBJ whole genome shotgun (WGS) entry which is preliminary data.</text>
</comment>
<feature type="signal peptide" evidence="3">
    <location>
        <begin position="1"/>
        <end position="17"/>
    </location>
</feature>
<dbReference type="Pfam" id="PF13962">
    <property type="entry name" value="PGG"/>
    <property type="match status" value="1"/>
</dbReference>
<dbReference type="Pfam" id="PF12796">
    <property type="entry name" value="Ank_2"/>
    <property type="match status" value="1"/>
</dbReference>
<feature type="transmembrane region" description="Helical" evidence="2">
    <location>
        <begin position="496"/>
        <end position="515"/>
    </location>
</feature>
<evidence type="ECO:0000259" key="4">
    <source>
        <dbReference type="Pfam" id="PF13962"/>
    </source>
</evidence>
<dbReference type="SMART" id="SM00248">
    <property type="entry name" value="ANK"/>
    <property type="match status" value="6"/>
</dbReference>
<accession>A0A2U1QB79</accession>
<dbReference type="AlphaFoldDB" id="A0A2U1QB79"/>
<proteinExistence type="predicted"/>
<keyword evidence="2" id="KW-0472">Membrane</keyword>
<feature type="domain" description="PGG" evidence="4">
    <location>
        <begin position="443"/>
        <end position="553"/>
    </location>
</feature>
<keyword evidence="2" id="KW-0812">Transmembrane</keyword>
<keyword evidence="3" id="KW-0732">Signal</keyword>
<evidence type="ECO:0000313" key="6">
    <source>
        <dbReference type="Proteomes" id="UP000245207"/>
    </source>
</evidence>
<dbReference type="PROSITE" id="PS50297">
    <property type="entry name" value="ANK_REP_REGION"/>
    <property type="match status" value="1"/>
</dbReference>
<reference evidence="5 6" key="1">
    <citation type="journal article" date="2018" name="Mol. Plant">
        <title>The genome of Artemisia annua provides insight into the evolution of Asteraceae family and artemisinin biosynthesis.</title>
        <authorList>
            <person name="Shen Q."/>
            <person name="Zhang L."/>
            <person name="Liao Z."/>
            <person name="Wang S."/>
            <person name="Yan T."/>
            <person name="Shi P."/>
            <person name="Liu M."/>
            <person name="Fu X."/>
            <person name="Pan Q."/>
            <person name="Wang Y."/>
            <person name="Lv Z."/>
            <person name="Lu X."/>
            <person name="Zhang F."/>
            <person name="Jiang W."/>
            <person name="Ma Y."/>
            <person name="Chen M."/>
            <person name="Hao X."/>
            <person name="Li L."/>
            <person name="Tang Y."/>
            <person name="Lv G."/>
            <person name="Zhou Y."/>
            <person name="Sun X."/>
            <person name="Brodelius P.E."/>
            <person name="Rose J.K.C."/>
            <person name="Tang K."/>
        </authorList>
    </citation>
    <scope>NUCLEOTIDE SEQUENCE [LARGE SCALE GENOMIC DNA]</scope>
    <source>
        <strain evidence="6">cv. Huhao1</strain>
        <tissue evidence="5">Leaf</tissue>
    </source>
</reference>
<keyword evidence="1" id="KW-0040">ANK repeat</keyword>
<keyword evidence="2" id="KW-1133">Transmembrane helix</keyword>
<evidence type="ECO:0000256" key="1">
    <source>
        <dbReference type="PROSITE-ProRule" id="PRU00023"/>
    </source>
</evidence>
<organism evidence="5 6">
    <name type="scientific">Artemisia annua</name>
    <name type="common">Sweet wormwood</name>
    <dbReference type="NCBI Taxonomy" id="35608"/>
    <lineage>
        <taxon>Eukaryota</taxon>
        <taxon>Viridiplantae</taxon>
        <taxon>Streptophyta</taxon>
        <taxon>Embryophyta</taxon>
        <taxon>Tracheophyta</taxon>
        <taxon>Spermatophyta</taxon>
        <taxon>Magnoliopsida</taxon>
        <taxon>eudicotyledons</taxon>
        <taxon>Gunneridae</taxon>
        <taxon>Pentapetalae</taxon>
        <taxon>asterids</taxon>
        <taxon>campanulids</taxon>
        <taxon>Asterales</taxon>
        <taxon>Asteraceae</taxon>
        <taxon>Asteroideae</taxon>
        <taxon>Anthemideae</taxon>
        <taxon>Artemisiinae</taxon>
        <taxon>Artemisia</taxon>
    </lineage>
</organism>
<dbReference type="OrthoDB" id="1925304at2759"/>
<dbReference type="EMBL" id="PKPP01000254">
    <property type="protein sequence ID" value="PWA95265.1"/>
    <property type="molecule type" value="Genomic_DNA"/>
</dbReference>
<evidence type="ECO:0000313" key="5">
    <source>
        <dbReference type="EMBL" id="PWA95265.1"/>
    </source>
</evidence>
<dbReference type="InterPro" id="IPR036770">
    <property type="entry name" value="Ankyrin_rpt-contain_sf"/>
</dbReference>
<dbReference type="InterPro" id="IPR002110">
    <property type="entry name" value="Ankyrin_rpt"/>
</dbReference>
<dbReference type="GO" id="GO:0016020">
    <property type="term" value="C:membrane"/>
    <property type="evidence" value="ECO:0007669"/>
    <property type="project" value="TreeGrafter"/>
</dbReference>
<evidence type="ECO:0000256" key="3">
    <source>
        <dbReference type="SAM" id="SignalP"/>
    </source>
</evidence>
<evidence type="ECO:0000256" key="2">
    <source>
        <dbReference type="SAM" id="Phobius"/>
    </source>
</evidence>
<dbReference type="STRING" id="35608.A0A2U1QB79"/>
<feature type="transmembrane region" description="Helical" evidence="2">
    <location>
        <begin position="453"/>
        <end position="475"/>
    </location>
</feature>
<dbReference type="InterPro" id="IPR026961">
    <property type="entry name" value="PGG_dom"/>
</dbReference>
<dbReference type="Proteomes" id="UP000245207">
    <property type="component" value="Unassembled WGS sequence"/>
</dbReference>
<dbReference type="PROSITE" id="PS50088">
    <property type="entry name" value="ANK_REPEAT"/>
    <property type="match status" value="1"/>
</dbReference>
<dbReference type="SUPFAM" id="SSF48403">
    <property type="entry name" value="Ankyrin repeat"/>
    <property type="match status" value="2"/>
</dbReference>
<protein>
    <submittedName>
        <fullName evidence="5">Ankyrin repeat-containing protein</fullName>
    </submittedName>
</protein>
<dbReference type="PANTHER" id="PTHR24177">
    <property type="entry name" value="CASKIN"/>
    <property type="match status" value="1"/>
</dbReference>
<feature type="chain" id="PRO_5015402100" evidence="3">
    <location>
        <begin position="18"/>
        <end position="666"/>
    </location>
</feature>
<dbReference type="Gene3D" id="1.25.40.20">
    <property type="entry name" value="Ankyrin repeat-containing domain"/>
    <property type="match status" value="2"/>
</dbReference>
<keyword evidence="6" id="KW-1185">Reference proteome</keyword>
<sequence>MLLWLCITVSTAVRVMSSMMSSNSVSISEEHYLNIPSAPHTPSSQVLPLNLPCQDLIDGRLEEYLEFCVPLHKASMRGDWKAAKNILGKKKDLVKSSINRNNETALHVAVSKGHRAFVKKLVSLMEKKDLELQDNNSYTAFCLAVSNGDVKMAEILLKENKDLIDIPTNQGMMPLHIAASTGRRDMVEFLYDNSKSMQGDFWTRENKICFLLACIKADCFDIALRIVKDQPELALGGGSVSVLRVLAQKPEAFKSKVTVASKMRRLFAILYPNSFTLNRNVCPGLTLLRLILKNIAKLHWTEVRAIMRGPSEPIKEENTTMLGVEKPIDARSSSVLFLAAEAGNVDFIVQVIEQYPELLQEINDINQSIFHVAVSHRHKNIFGLLYEIGSSRDSIVTLEDVHGNNMLHLVGIYHGNSSEYIPGAAYEMQQELLWFKHLVTDGEKWLKETGAQLMVVATLLAAMSFAATITFPGGYKDTGYPVLSKKNVFPYFMEQCSLAFICSSASIVNVLSLLTSRYAEEDFEKLLPTRMMLSILPLLISIASMVEAFFLNLALLTEKKLKPTPNIPFYFAYINKLKIWNKQAASQNRSSKKDLAQELDQIDAWLDDQNQDQPDVVTTWWELLKKCRKWIRKKVWTLKLKLKWGVEGTKTLTFSIQCSNGKEEKW</sequence>
<feature type="transmembrane region" description="Helical" evidence="2">
    <location>
        <begin position="535"/>
        <end position="556"/>
    </location>
</feature>
<dbReference type="PANTHER" id="PTHR24177:SF383">
    <property type="entry name" value="ANKYRIN REPEAT-CONTAINING DOMAIN, PGG DOMAIN, ANKYRIN REPEAT-CONTAINING DOMAIN SUPERFAMILY"/>
    <property type="match status" value="1"/>
</dbReference>
<feature type="repeat" description="ANK" evidence="1">
    <location>
        <begin position="170"/>
        <end position="194"/>
    </location>
</feature>
<name>A0A2U1QB79_ARTAN</name>